<evidence type="ECO:0000256" key="6">
    <source>
        <dbReference type="ARBA" id="ARBA00023136"/>
    </source>
</evidence>
<dbReference type="EC" id="4.6.1.1" evidence="9"/>
<evidence type="ECO:0000256" key="7">
    <source>
        <dbReference type="SAM" id="Phobius"/>
    </source>
</evidence>
<dbReference type="STRING" id="1325564.NSJP_3632"/>
<dbReference type="GO" id="GO:0006171">
    <property type="term" value="P:cAMP biosynthetic process"/>
    <property type="evidence" value="ECO:0007669"/>
    <property type="project" value="TreeGrafter"/>
</dbReference>
<accession>A0A1W1IA88</accession>
<dbReference type="Pfam" id="PF00211">
    <property type="entry name" value="Guanylate_cyc"/>
    <property type="match status" value="1"/>
</dbReference>
<evidence type="ECO:0000313" key="10">
    <source>
        <dbReference type="Proteomes" id="UP000192042"/>
    </source>
</evidence>
<feature type="transmembrane region" description="Helical" evidence="7">
    <location>
        <begin position="12"/>
        <end position="33"/>
    </location>
</feature>
<keyword evidence="6 7" id="KW-0472">Membrane</keyword>
<dbReference type="SUPFAM" id="SSF55073">
    <property type="entry name" value="Nucleotide cyclase"/>
    <property type="match status" value="1"/>
</dbReference>
<evidence type="ECO:0000259" key="8">
    <source>
        <dbReference type="PROSITE" id="PS50125"/>
    </source>
</evidence>
<feature type="transmembrane region" description="Helical" evidence="7">
    <location>
        <begin position="321"/>
        <end position="339"/>
    </location>
</feature>
<evidence type="ECO:0000256" key="3">
    <source>
        <dbReference type="ARBA" id="ARBA00022475"/>
    </source>
</evidence>
<dbReference type="AlphaFoldDB" id="A0A1W1IA88"/>
<dbReference type="EMBL" id="LT828648">
    <property type="protein sequence ID" value="SLM49799.1"/>
    <property type="molecule type" value="Genomic_DNA"/>
</dbReference>
<dbReference type="GO" id="GO:0004016">
    <property type="term" value="F:adenylate cyclase activity"/>
    <property type="evidence" value="ECO:0007669"/>
    <property type="project" value="UniProtKB-EC"/>
</dbReference>
<dbReference type="Proteomes" id="UP000192042">
    <property type="component" value="Chromosome I"/>
</dbReference>
<comment type="subcellular location">
    <subcellularLocation>
        <location evidence="1">Cell envelope</location>
    </subcellularLocation>
</comment>
<dbReference type="InterPro" id="IPR007890">
    <property type="entry name" value="CHASE2"/>
</dbReference>
<dbReference type="InterPro" id="IPR050697">
    <property type="entry name" value="Adenylyl/Guanylyl_Cyclase_3/4"/>
</dbReference>
<dbReference type="GO" id="GO:0035556">
    <property type="term" value="P:intracellular signal transduction"/>
    <property type="evidence" value="ECO:0007669"/>
    <property type="project" value="InterPro"/>
</dbReference>
<dbReference type="PANTHER" id="PTHR43081">
    <property type="entry name" value="ADENYLATE CYCLASE, TERMINAL-DIFFERENTIATION SPECIFIC-RELATED"/>
    <property type="match status" value="1"/>
</dbReference>
<gene>
    <name evidence="9" type="ORF">NSJP_3632</name>
</gene>
<dbReference type="PROSITE" id="PS50125">
    <property type="entry name" value="GUANYLATE_CYCLASE_2"/>
    <property type="match status" value="1"/>
</dbReference>
<evidence type="ECO:0000256" key="5">
    <source>
        <dbReference type="ARBA" id="ARBA00022989"/>
    </source>
</evidence>
<keyword evidence="3" id="KW-1003">Cell membrane</keyword>
<dbReference type="RefSeq" id="WP_080887971.1">
    <property type="nucleotide sequence ID" value="NZ_LT828648.1"/>
</dbReference>
<feature type="transmembrane region" description="Helical" evidence="7">
    <location>
        <begin position="345"/>
        <end position="363"/>
    </location>
</feature>
<reference evidence="9 10" key="1">
    <citation type="submission" date="2017-03" db="EMBL/GenBank/DDBJ databases">
        <authorList>
            <person name="Afonso C.L."/>
            <person name="Miller P.J."/>
            <person name="Scott M.A."/>
            <person name="Spackman E."/>
            <person name="Goraichik I."/>
            <person name="Dimitrov K.M."/>
            <person name="Suarez D.L."/>
            <person name="Swayne D.E."/>
        </authorList>
    </citation>
    <scope>NUCLEOTIDE SEQUENCE [LARGE SCALE GENOMIC DNA]</scope>
    <source>
        <strain evidence="9">Genome sequencing of Nitrospira japonica strain NJ11</strain>
    </source>
</reference>
<dbReference type="CDD" id="cd07302">
    <property type="entry name" value="CHD"/>
    <property type="match status" value="1"/>
</dbReference>
<dbReference type="PANTHER" id="PTHR43081:SF1">
    <property type="entry name" value="ADENYLATE CYCLASE, TERMINAL-DIFFERENTIATION SPECIFIC"/>
    <property type="match status" value="1"/>
</dbReference>
<dbReference type="FunFam" id="3.30.70.1230:FF:000016">
    <property type="entry name" value="Adenylate/guanylate cyclase domain-containing protein"/>
    <property type="match status" value="1"/>
</dbReference>
<evidence type="ECO:0000256" key="2">
    <source>
        <dbReference type="ARBA" id="ARBA00005381"/>
    </source>
</evidence>
<comment type="similarity">
    <text evidence="2">Belongs to the adenylyl cyclase class-3 family.</text>
</comment>
<keyword evidence="9" id="KW-0456">Lyase</keyword>
<dbReference type="KEGG" id="nja:NSJP_3632"/>
<dbReference type="Pfam" id="PF05226">
    <property type="entry name" value="CHASE2"/>
    <property type="match status" value="1"/>
</dbReference>
<dbReference type="GO" id="GO:0030313">
    <property type="term" value="C:cell envelope"/>
    <property type="evidence" value="ECO:0007669"/>
    <property type="project" value="UniProtKB-SubCell"/>
</dbReference>
<evidence type="ECO:0000256" key="1">
    <source>
        <dbReference type="ARBA" id="ARBA00004196"/>
    </source>
</evidence>
<proteinExistence type="inferred from homology"/>
<dbReference type="InterPro" id="IPR029787">
    <property type="entry name" value="Nucleotide_cyclase"/>
</dbReference>
<protein>
    <submittedName>
        <fullName evidence="9">Putative Adenylate cyclase</fullName>
        <ecNumber evidence="9">4.6.1.1</ecNumber>
    </submittedName>
</protein>
<organism evidence="9 10">
    <name type="scientific">Nitrospira japonica</name>
    <dbReference type="NCBI Taxonomy" id="1325564"/>
    <lineage>
        <taxon>Bacteria</taxon>
        <taxon>Pseudomonadati</taxon>
        <taxon>Nitrospirota</taxon>
        <taxon>Nitrospiria</taxon>
        <taxon>Nitrospirales</taxon>
        <taxon>Nitrospiraceae</taxon>
        <taxon>Nitrospira</taxon>
    </lineage>
</organism>
<dbReference type="Gene3D" id="3.30.70.1230">
    <property type="entry name" value="Nucleotide cyclase"/>
    <property type="match status" value="1"/>
</dbReference>
<dbReference type="SMART" id="SM00044">
    <property type="entry name" value="CYCc"/>
    <property type="match status" value="1"/>
</dbReference>
<dbReference type="OrthoDB" id="9806735at2"/>
<dbReference type="SMART" id="SM01080">
    <property type="entry name" value="CHASE2"/>
    <property type="match status" value="1"/>
</dbReference>
<keyword evidence="5 7" id="KW-1133">Transmembrane helix</keyword>
<keyword evidence="4 7" id="KW-0812">Transmembrane</keyword>
<evidence type="ECO:0000313" key="9">
    <source>
        <dbReference type="EMBL" id="SLM49799.1"/>
    </source>
</evidence>
<sequence length="623" mass="67554">MPAPSLKQFAVAAFLSLLVGSLLTGAFLSGLFANAQLRGTDFLFTDQNESFSGSIVIVGIDQRSYRELLPRHGPLVGWSRALYAQAVDRLRSAGARVIALDLFFDAPGAEDSGLIDAISRAGNVVFPVEGQGPGVFHPRPGVVQVFDVFVRATPRIAAAAVAEGSVNVTTDRDTVVRSLPLVLESGEEVIPSLSLAIISRFIRRANILDQDPTSATIYAAGRTIPVLDNGRMLINYSGPPSSPGVSRGFPIIPFVDVINGSFDESLVRDKIVLLGLTIRGIDEFATPTTSTTRMWGVEVQASAVDTLLAERYLLPSSRTTTVLLIYAAALTGAIFAVAARPLNGISGLAASLFLYLVGASMSFDRGLLLNMVYPPAAVLLGFTATQGYRIFFEQGQRQLVQDLMSRYLSPSISQWVLQQPGQVTLGGETRVMTVLFCDLRGFTTLSRSMEPHLVVSFMNDFMTAMTDIIFRHDGVLDKYIGDEVMAFWNAPREQPDHAALACQAALDMVREIDGLRSSWSQHGLPPLDIGVGINTGPMVVGNMGSRERLAYTVIGDAVNVASRLQNLNKEFGTHVLTTDATRNAAGDRFVYRPIDQVTLRGRDEPIRVYELLEQDVLKDSPKL</sequence>
<evidence type="ECO:0000256" key="4">
    <source>
        <dbReference type="ARBA" id="ARBA00022692"/>
    </source>
</evidence>
<name>A0A1W1IA88_9BACT</name>
<keyword evidence="10" id="KW-1185">Reference proteome</keyword>
<feature type="domain" description="Guanylate cyclase" evidence="8">
    <location>
        <begin position="433"/>
        <end position="565"/>
    </location>
</feature>
<dbReference type="InterPro" id="IPR001054">
    <property type="entry name" value="A/G_cyclase"/>
</dbReference>